<sequence length="436" mass="47972">MREIYKKLDGVGRRQFLEYAAKSALGVSVLPVFNNMLEAAPTKKKGPKGAPVTGKAKRLIYLYMAGAMTHLDTFDLKPGHKNQGDTKGIKTSVPGAQISEFLPTLAEEFDKMAVINSMYTETGAHGPGEYMMRTSYKEIASTRHPSMGPWIQRFRGRQNKNLPDTVLISAPARHPSSGFLDPSFSPLPIGDPNRGLENTDTPAYLSENSFEKRIDLINKFDKKFQTKFKNQNVLAYTDFYSQATSLLSSDELKAFDLNEEKAEDRDKYGRNSFGQGCMLARRLVENNVRCVEVNFGGWDMHRDIYDDGILPTRTGILDKALGSLLKDLSERGLLDETLVVLTTEFGRTPVINQNGGRDHHPGVFSAALMGGGIKGGHFYGKSDKGGQSVDADGVLPADFNATIASALNLPLDKEIFSPDGRPFKVAHDGEAVTKLL</sequence>
<dbReference type="OrthoDB" id="127333at2"/>
<organism evidence="1 2">
    <name type="scientific">Gimesia algae</name>
    <dbReference type="NCBI Taxonomy" id="2527971"/>
    <lineage>
        <taxon>Bacteria</taxon>
        <taxon>Pseudomonadati</taxon>
        <taxon>Planctomycetota</taxon>
        <taxon>Planctomycetia</taxon>
        <taxon>Planctomycetales</taxon>
        <taxon>Planctomycetaceae</taxon>
        <taxon>Gimesia</taxon>
    </lineage>
</organism>
<dbReference type="AlphaFoldDB" id="A0A517VB97"/>
<proteinExistence type="predicted"/>
<evidence type="ECO:0000313" key="1">
    <source>
        <dbReference type="EMBL" id="QDT90282.1"/>
    </source>
</evidence>
<evidence type="ECO:0008006" key="3">
    <source>
        <dbReference type="Google" id="ProtNLM"/>
    </source>
</evidence>
<dbReference type="Proteomes" id="UP000316855">
    <property type="component" value="Chromosome"/>
</dbReference>
<protein>
    <recommendedName>
        <fullName evidence="3">Sulfatase</fullName>
    </recommendedName>
</protein>
<name>A0A517VB97_9PLAN</name>
<accession>A0A517VB97</accession>
<dbReference type="PANTHER" id="PTHR43737:SF1">
    <property type="entry name" value="DUF1501 DOMAIN-CONTAINING PROTEIN"/>
    <property type="match status" value="1"/>
</dbReference>
<dbReference type="Gene3D" id="3.40.720.10">
    <property type="entry name" value="Alkaline Phosphatase, subunit A"/>
    <property type="match status" value="1"/>
</dbReference>
<evidence type="ECO:0000313" key="2">
    <source>
        <dbReference type="Proteomes" id="UP000316855"/>
    </source>
</evidence>
<dbReference type="InterPro" id="IPR010869">
    <property type="entry name" value="DUF1501"/>
</dbReference>
<keyword evidence="2" id="KW-1185">Reference proteome</keyword>
<gene>
    <name evidence="1" type="ORF">Pan161_19320</name>
</gene>
<reference evidence="1 2" key="1">
    <citation type="submission" date="2019-02" db="EMBL/GenBank/DDBJ databases">
        <title>Deep-cultivation of Planctomycetes and their phenomic and genomic characterization uncovers novel biology.</title>
        <authorList>
            <person name="Wiegand S."/>
            <person name="Jogler M."/>
            <person name="Boedeker C."/>
            <person name="Pinto D."/>
            <person name="Vollmers J."/>
            <person name="Rivas-Marin E."/>
            <person name="Kohn T."/>
            <person name="Peeters S.H."/>
            <person name="Heuer A."/>
            <person name="Rast P."/>
            <person name="Oberbeckmann S."/>
            <person name="Bunk B."/>
            <person name="Jeske O."/>
            <person name="Meyerdierks A."/>
            <person name="Storesund J.E."/>
            <person name="Kallscheuer N."/>
            <person name="Luecker S."/>
            <person name="Lage O.M."/>
            <person name="Pohl T."/>
            <person name="Merkel B.J."/>
            <person name="Hornburger P."/>
            <person name="Mueller R.-W."/>
            <person name="Bruemmer F."/>
            <person name="Labrenz M."/>
            <person name="Spormann A.M."/>
            <person name="Op den Camp H."/>
            <person name="Overmann J."/>
            <person name="Amann R."/>
            <person name="Jetten M.S.M."/>
            <person name="Mascher T."/>
            <person name="Medema M.H."/>
            <person name="Devos D.P."/>
            <person name="Kaster A.-K."/>
            <person name="Ovreas L."/>
            <person name="Rohde M."/>
            <person name="Galperin M.Y."/>
            <person name="Jogler C."/>
        </authorList>
    </citation>
    <scope>NUCLEOTIDE SEQUENCE [LARGE SCALE GENOMIC DNA]</scope>
    <source>
        <strain evidence="1 2">Pan161</strain>
    </source>
</reference>
<dbReference type="Pfam" id="PF07394">
    <property type="entry name" value="DUF1501"/>
    <property type="match status" value="1"/>
</dbReference>
<dbReference type="KEGG" id="gax:Pan161_19320"/>
<dbReference type="SUPFAM" id="SSF53649">
    <property type="entry name" value="Alkaline phosphatase-like"/>
    <property type="match status" value="1"/>
</dbReference>
<dbReference type="InterPro" id="IPR017850">
    <property type="entry name" value="Alkaline_phosphatase_core_sf"/>
</dbReference>
<dbReference type="EMBL" id="CP036343">
    <property type="protein sequence ID" value="QDT90282.1"/>
    <property type="molecule type" value="Genomic_DNA"/>
</dbReference>
<dbReference type="PANTHER" id="PTHR43737">
    <property type="entry name" value="BLL7424 PROTEIN"/>
    <property type="match status" value="1"/>
</dbReference>
<dbReference type="RefSeq" id="WP_145226113.1">
    <property type="nucleotide sequence ID" value="NZ_CP036343.1"/>
</dbReference>